<organism evidence="2 3">
    <name type="scientific">Staurois parvus</name>
    <dbReference type="NCBI Taxonomy" id="386267"/>
    <lineage>
        <taxon>Eukaryota</taxon>
        <taxon>Metazoa</taxon>
        <taxon>Chordata</taxon>
        <taxon>Craniata</taxon>
        <taxon>Vertebrata</taxon>
        <taxon>Euteleostomi</taxon>
        <taxon>Amphibia</taxon>
        <taxon>Batrachia</taxon>
        <taxon>Anura</taxon>
        <taxon>Neobatrachia</taxon>
        <taxon>Ranoidea</taxon>
        <taxon>Ranidae</taxon>
        <taxon>Staurois</taxon>
    </lineage>
</organism>
<comment type="caution">
    <text evidence="2">The sequence shown here is derived from an EMBL/GenBank/DDBJ whole genome shotgun (WGS) entry which is preliminary data.</text>
</comment>
<name>A0ABN9EN36_9NEOB</name>
<protein>
    <submittedName>
        <fullName evidence="2">Uncharacterized protein</fullName>
    </submittedName>
</protein>
<feature type="signal peptide" evidence="1">
    <location>
        <begin position="1"/>
        <end position="19"/>
    </location>
</feature>
<dbReference type="EMBL" id="CATNWA010015590">
    <property type="protein sequence ID" value="CAI9584881.1"/>
    <property type="molecule type" value="Genomic_DNA"/>
</dbReference>
<reference evidence="2" key="1">
    <citation type="submission" date="2023-05" db="EMBL/GenBank/DDBJ databases">
        <authorList>
            <person name="Stuckert A."/>
        </authorList>
    </citation>
    <scope>NUCLEOTIDE SEQUENCE</scope>
</reference>
<proteinExistence type="predicted"/>
<accession>A0ABN9EN36</accession>
<keyword evidence="1" id="KW-0732">Signal</keyword>
<keyword evidence="3" id="KW-1185">Reference proteome</keyword>
<sequence length="39" mass="4336">MAGKILGFFFFILTYGVISDLGWDCGGHSDTGWELTWGH</sequence>
<gene>
    <name evidence="2" type="ORF">SPARVUS_LOCUS10095490</name>
</gene>
<evidence type="ECO:0000313" key="2">
    <source>
        <dbReference type="EMBL" id="CAI9584881.1"/>
    </source>
</evidence>
<dbReference type="Proteomes" id="UP001162483">
    <property type="component" value="Unassembled WGS sequence"/>
</dbReference>
<feature type="chain" id="PRO_5046732944" evidence="1">
    <location>
        <begin position="20"/>
        <end position="39"/>
    </location>
</feature>
<evidence type="ECO:0000313" key="3">
    <source>
        <dbReference type="Proteomes" id="UP001162483"/>
    </source>
</evidence>
<evidence type="ECO:0000256" key="1">
    <source>
        <dbReference type="SAM" id="SignalP"/>
    </source>
</evidence>